<evidence type="ECO:0000313" key="2">
    <source>
        <dbReference type="Proteomes" id="UP000765509"/>
    </source>
</evidence>
<dbReference type="OrthoDB" id="780992at2759"/>
<protein>
    <recommendedName>
        <fullName evidence="3">Copia protein</fullName>
    </recommendedName>
</protein>
<comment type="caution">
    <text evidence="1">The sequence shown here is derived from an EMBL/GenBank/DDBJ whole genome shotgun (WGS) entry which is preliminary data.</text>
</comment>
<reference evidence="1" key="1">
    <citation type="submission" date="2021-03" db="EMBL/GenBank/DDBJ databases">
        <title>Draft genome sequence of rust myrtle Austropuccinia psidii MF-1, a brazilian biotype.</title>
        <authorList>
            <person name="Quecine M.C."/>
            <person name="Pachon D.M.R."/>
            <person name="Bonatelli M.L."/>
            <person name="Correr F.H."/>
            <person name="Franceschini L.M."/>
            <person name="Leite T.F."/>
            <person name="Margarido G.R.A."/>
            <person name="Almeida C.A."/>
            <person name="Ferrarezi J.A."/>
            <person name="Labate C.A."/>
        </authorList>
    </citation>
    <scope>NUCLEOTIDE SEQUENCE</scope>
    <source>
        <strain evidence="1">MF-1</strain>
    </source>
</reference>
<dbReference type="Proteomes" id="UP000765509">
    <property type="component" value="Unassembled WGS sequence"/>
</dbReference>
<evidence type="ECO:0000313" key="1">
    <source>
        <dbReference type="EMBL" id="MBW0482536.1"/>
    </source>
</evidence>
<name>A0A9Q3CCH3_9BASI</name>
<dbReference type="EMBL" id="AVOT02006825">
    <property type="protein sequence ID" value="MBW0482536.1"/>
    <property type="molecule type" value="Genomic_DNA"/>
</dbReference>
<dbReference type="PANTHER" id="PTHR11439:SF483">
    <property type="entry name" value="PEPTIDE SYNTHASE GLIP-LIKE, PUTATIVE (AFU_ORTHOLOGUE AFUA_3G12920)-RELATED"/>
    <property type="match status" value="1"/>
</dbReference>
<dbReference type="CDD" id="cd09272">
    <property type="entry name" value="RNase_HI_RT_Ty1"/>
    <property type="match status" value="1"/>
</dbReference>
<accession>A0A9Q3CCH3</accession>
<dbReference type="AlphaFoldDB" id="A0A9Q3CCH3"/>
<evidence type="ECO:0008006" key="3">
    <source>
        <dbReference type="Google" id="ProtNLM"/>
    </source>
</evidence>
<sequence length="152" mass="17196">MELTYNYFVDANWGGEGNWSTQGFIIMHGGNPIAWKSKRQATVTGSTAKAEYIALYFAAKECLWLSNLFSNFLHDKTPLLLSDNKTAIGIATECVSRKQMRHLIPEFNIINKYLVKKKLNFQWISTKDQLANILFTQGIGPVAVKNFTKSLT</sequence>
<keyword evidence="2" id="KW-1185">Reference proteome</keyword>
<organism evidence="1 2">
    <name type="scientific">Austropuccinia psidii MF-1</name>
    <dbReference type="NCBI Taxonomy" id="1389203"/>
    <lineage>
        <taxon>Eukaryota</taxon>
        <taxon>Fungi</taxon>
        <taxon>Dikarya</taxon>
        <taxon>Basidiomycota</taxon>
        <taxon>Pucciniomycotina</taxon>
        <taxon>Pucciniomycetes</taxon>
        <taxon>Pucciniales</taxon>
        <taxon>Sphaerophragmiaceae</taxon>
        <taxon>Austropuccinia</taxon>
    </lineage>
</organism>
<dbReference type="PANTHER" id="PTHR11439">
    <property type="entry name" value="GAG-POL-RELATED RETROTRANSPOSON"/>
    <property type="match status" value="1"/>
</dbReference>
<proteinExistence type="predicted"/>
<gene>
    <name evidence="1" type="ORF">O181_022251</name>
</gene>